<dbReference type="FunFam" id="3.30.200.20:FF:000177">
    <property type="entry name" value="Cysteine-rich receptor-like protein kinase 2"/>
    <property type="match status" value="1"/>
</dbReference>
<feature type="domain" description="Gnk2-homologous" evidence="12">
    <location>
        <begin position="151"/>
        <end position="252"/>
    </location>
</feature>
<dbReference type="Pfam" id="PF07714">
    <property type="entry name" value="PK_Tyr_Ser-Thr"/>
    <property type="match status" value="1"/>
</dbReference>
<keyword evidence="6 13" id="KW-0418">Kinase</keyword>
<evidence type="ECO:0000256" key="1">
    <source>
        <dbReference type="ARBA" id="ARBA00022527"/>
    </source>
</evidence>
<accession>A0A445G448</accession>
<reference evidence="13 14" key="1">
    <citation type="submission" date="2018-09" db="EMBL/GenBank/DDBJ databases">
        <title>A high-quality reference genome of wild soybean provides a powerful tool to mine soybean genomes.</title>
        <authorList>
            <person name="Xie M."/>
            <person name="Chung C.Y.L."/>
            <person name="Li M.-W."/>
            <person name="Wong F.-L."/>
            <person name="Chan T.-F."/>
            <person name="Lam H.-M."/>
        </authorList>
    </citation>
    <scope>NUCLEOTIDE SEQUENCE [LARGE SCALE GENOMIC DNA]</scope>
    <source>
        <strain evidence="14">cv. W05</strain>
        <tissue evidence="13">Hypocotyl of etiolated seedlings</tissue>
    </source>
</reference>
<organism evidence="13 14">
    <name type="scientific">Glycine soja</name>
    <name type="common">Wild soybean</name>
    <dbReference type="NCBI Taxonomy" id="3848"/>
    <lineage>
        <taxon>Eukaryota</taxon>
        <taxon>Viridiplantae</taxon>
        <taxon>Streptophyta</taxon>
        <taxon>Embryophyta</taxon>
        <taxon>Tracheophyta</taxon>
        <taxon>Spermatophyta</taxon>
        <taxon>Magnoliopsida</taxon>
        <taxon>eudicotyledons</taxon>
        <taxon>Gunneridae</taxon>
        <taxon>Pentapetalae</taxon>
        <taxon>rosids</taxon>
        <taxon>fabids</taxon>
        <taxon>Fabales</taxon>
        <taxon>Fabaceae</taxon>
        <taxon>Papilionoideae</taxon>
        <taxon>50 kb inversion clade</taxon>
        <taxon>NPAAA clade</taxon>
        <taxon>indigoferoid/millettioid clade</taxon>
        <taxon>Phaseoleae</taxon>
        <taxon>Glycine</taxon>
        <taxon>Glycine subgen. Soja</taxon>
    </lineage>
</organism>
<keyword evidence="10" id="KW-0472">Membrane</keyword>
<dbReference type="SUPFAM" id="SSF56112">
    <property type="entry name" value="Protein kinase-like (PK-like)"/>
    <property type="match status" value="1"/>
</dbReference>
<keyword evidence="1" id="KW-0723">Serine/threonine-protein kinase</keyword>
<dbReference type="InterPro" id="IPR002902">
    <property type="entry name" value="GNK2"/>
</dbReference>
<protein>
    <submittedName>
        <fullName evidence="13">Cysteine-rich receptor-like protein kinase 42</fullName>
    </submittedName>
</protein>
<dbReference type="InterPro" id="IPR038408">
    <property type="entry name" value="GNK2_sf"/>
</dbReference>
<keyword evidence="5" id="KW-0547">Nucleotide-binding</keyword>
<evidence type="ECO:0000313" key="13">
    <source>
        <dbReference type="EMBL" id="RZB55967.1"/>
    </source>
</evidence>
<dbReference type="FunFam" id="1.10.510.10:FF:000336">
    <property type="entry name" value="Cysteine-rich receptor-like protein kinase 2"/>
    <property type="match status" value="1"/>
</dbReference>
<evidence type="ECO:0000313" key="14">
    <source>
        <dbReference type="Proteomes" id="UP000289340"/>
    </source>
</evidence>
<dbReference type="InterPro" id="IPR052059">
    <property type="entry name" value="CR_Ser/Thr_kinase"/>
</dbReference>
<feature type="domain" description="Protein kinase" evidence="11">
    <location>
        <begin position="340"/>
        <end position="624"/>
    </location>
</feature>
<keyword evidence="2" id="KW-0808">Transferase</keyword>
<evidence type="ECO:0000256" key="3">
    <source>
        <dbReference type="ARBA" id="ARBA00022729"/>
    </source>
</evidence>
<keyword evidence="10" id="KW-1133">Transmembrane helix</keyword>
<dbReference type="Gene3D" id="3.30.200.20">
    <property type="entry name" value="Phosphorylase Kinase, domain 1"/>
    <property type="match status" value="1"/>
</dbReference>
<dbReference type="PROSITE" id="PS51473">
    <property type="entry name" value="GNK2"/>
    <property type="match status" value="2"/>
</dbReference>
<keyword evidence="4" id="KW-0677">Repeat</keyword>
<evidence type="ECO:0000256" key="9">
    <source>
        <dbReference type="ARBA" id="ARBA00023180"/>
    </source>
</evidence>
<evidence type="ECO:0000256" key="7">
    <source>
        <dbReference type="ARBA" id="ARBA00022840"/>
    </source>
</evidence>
<sequence>MLDPHSLKLREQIEKEKQKMTQLFNLISTWLILTSSSLLIPHAASYDFGIHETGLTCGASESPGSSASKFMAIMDTVSFQVKERGWGAQTLLGSGPPMYALGQCRRDLRPTECYTCFTQARQVLSRCVPKTAGRIYLDGCFLRYDNYSFFRESVDPTRDISVCQSSPGLRKDGEGRVAAAVANATKGAAECGFAVAGVEGVFALAQCWGTLDKGTCERCLNAAGTRVQECVPNAQGRSLFTGCFLRYSTRKFYNDVALHGIKDSTNSREGPSTVWLMVACVLLAIVGLLLVVLAAFICRKRIASSRRNKISDSCGASPGFAYVTGFSFRYDLLEKATNYFDPANKLGEGGAGSVFKGTLPSGGTVAVKRLFFNARQWTEGFFNELNLINEIQHKNVVKLLGCSIDGPESLLVYEFVPRGNLDQVLFGKNSENALNWEQRFRIICGIAEGLAYLHGGPGKKIIHRDIKSSNILFDENLNPKIADFGLARSVAENKSLLSIGNAETLGYMAPEYVINGQLTEKADIYAFGVLVIEIVSGKKNSDYIPESTSVLHSVWKNYNANIITSSVDPTLHGKFTAEEASNALQAGLLCTQSSDTLRPSMSEVVQMLTKKDYVIPSPNQQPFLNSIARILSSNGHASARSSFHSTTSSLIPNDDVTVLENSFSPYSRFNPTGSPDSNIQILGYLSQGR</sequence>
<dbReference type="CDD" id="cd23509">
    <property type="entry name" value="Gnk2-like"/>
    <property type="match status" value="2"/>
</dbReference>
<dbReference type="EMBL" id="QZWG01000017">
    <property type="protein sequence ID" value="RZB55967.1"/>
    <property type="molecule type" value="Genomic_DNA"/>
</dbReference>
<dbReference type="GO" id="GO:0004674">
    <property type="term" value="F:protein serine/threonine kinase activity"/>
    <property type="evidence" value="ECO:0007669"/>
    <property type="project" value="UniProtKB-KW"/>
</dbReference>
<evidence type="ECO:0000256" key="8">
    <source>
        <dbReference type="ARBA" id="ARBA00023170"/>
    </source>
</evidence>
<dbReference type="Proteomes" id="UP000289340">
    <property type="component" value="Chromosome 17"/>
</dbReference>
<dbReference type="Pfam" id="PF01657">
    <property type="entry name" value="Stress-antifung"/>
    <property type="match status" value="2"/>
</dbReference>
<keyword evidence="10" id="KW-0812">Transmembrane</keyword>
<evidence type="ECO:0000256" key="6">
    <source>
        <dbReference type="ARBA" id="ARBA00022777"/>
    </source>
</evidence>
<dbReference type="InterPro" id="IPR008271">
    <property type="entry name" value="Ser/Thr_kinase_AS"/>
</dbReference>
<gene>
    <name evidence="13" type="ORF">D0Y65_045290</name>
</gene>
<dbReference type="PROSITE" id="PS50011">
    <property type="entry name" value="PROTEIN_KINASE_DOM"/>
    <property type="match status" value="1"/>
</dbReference>
<feature type="domain" description="Gnk2-homologous" evidence="12">
    <location>
        <begin position="48"/>
        <end position="149"/>
    </location>
</feature>
<dbReference type="InterPro" id="IPR001245">
    <property type="entry name" value="Ser-Thr/Tyr_kinase_cat_dom"/>
</dbReference>
<dbReference type="AlphaFoldDB" id="A0A445G448"/>
<dbReference type="GO" id="GO:0005524">
    <property type="term" value="F:ATP binding"/>
    <property type="evidence" value="ECO:0007669"/>
    <property type="project" value="UniProtKB-KW"/>
</dbReference>
<dbReference type="PANTHER" id="PTHR47973">
    <property type="entry name" value="CYSTEINE-RICH RECEPTOR-LIKE PROTEIN KINASE 3"/>
    <property type="match status" value="1"/>
</dbReference>
<evidence type="ECO:0000256" key="4">
    <source>
        <dbReference type="ARBA" id="ARBA00022737"/>
    </source>
</evidence>
<evidence type="ECO:0000256" key="2">
    <source>
        <dbReference type="ARBA" id="ARBA00022679"/>
    </source>
</evidence>
<evidence type="ECO:0000256" key="10">
    <source>
        <dbReference type="SAM" id="Phobius"/>
    </source>
</evidence>
<dbReference type="InterPro" id="IPR011009">
    <property type="entry name" value="Kinase-like_dom_sf"/>
</dbReference>
<keyword evidence="3" id="KW-0732">Signal</keyword>
<evidence type="ECO:0000259" key="12">
    <source>
        <dbReference type="PROSITE" id="PS51473"/>
    </source>
</evidence>
<comment type="caution">
    <text evidence="13">The sequence shown here is derived from an EMBL/GenBank/DDBJ whole genome shotgun (WGS) entry which is preliminary data.</text>
</comment>
<dbReference type="SMART" id="SM00220">
    <property type="entry name" value="S_TKc"/>
    <property type="match status" value="1"/>
</dbReference>
<dbReference type="PROSITE" id="PS00108">
    <property type="entry name" value="PROTEIN_KINASE_ST"/>
    <property type="match status" value="1"/>
</dbReference>
<keyword evidence="14" id="KW-1185">Reference proteome</keyword>
<keyword evidence="9" id="KW-0325">Glycoprotein</keyword>
<evidence type="ECO:0000259" key="11">
    <source>
        <dbReference type="PROSITE" id="PS50011"/>
    </source>
</evidence>
<dbReference type="CDD" id="cd14066">
    <property type="entry name" value="STKc_IRAK"/>
    <property type="match status" value="1"/>
</dbReference>
<name>A0A445G448_GLYSO</name>
<dbReference type="Gene3D" id="1.10.510.10">
    <property type="entry name" value="Transferase(Phosphotransferase) domain 1"/>
    <property type="match status" value="1"/>
</dbReference>
<feature type="transmembrane region" description="Helical" evidence="10">
    <location>
        <begin position="274"/>
        <end position="298"/>
    </location>
</feature>
<keyword evidence="7" id="KW-0067">ATP-binding</keyword>
<dbReference type="Gene3D" id="3.30.430.20">
    <property type="entry name" value="Gnk2 domain, C-X8-C-X2-C motif"/>
    <property type="match status" value="2"/>
</dbReference>
<dbReference type="InterPro" id="IPR000719">
    <property type="entry name" value="Prot_kinase_dom"/>
</dbReference>
<proteinExistence type="predicted"/>
<evidence type="ECO:0000256" key="5">
    <source>
        <dbReference type="ARBA" id="ARBA00022741"/>
    </source>
</evidence>
<keyword evidence="8 13" id="KW-0675">Receptor</keyword>